<feature type="signal peptide" evidence="1">
    <location>
        <begin position="1"/>
        <end position="22"/>
    </location>
</feature>
<keyword evidence="3" id="KW-1185">Reference proteome</keyword>
<reference evidence="2 3" key="1">
    <citation type="submission" date="2015-07" db="EMBL/GenBank/DDBJ databases">
        <title>Emmonsia species relationships and genome sequence.</title>
        <authorList>
            <consortium name="The Broad Institute Genomics Platform"/>
            <person name="Cuomo C.A."/>
            <person name="Munoz J.F."/>
            <person name="Imamovic A."/>
            <person name="Priest M.E."/>
            <person name="Young S."/>
            <person name="Clay O.K."/>
            <person name="McEwen J.G."/>
        </authorList>
    </citation>
    <scope>NUCLEOTIDE SEQUENCE [LARGE SCALE GENOMIC DNA]</scope>
    <source>
        <strain evidence="2 3">UAMH 9510</strain>
    </source>
</reference>
<dbReference type="OrthoDB" id="4188597at2759"/>
<accession>A0A1J9PC58</accession>
<gene>
    <name evidence="2" type="ORF">AJ78_05512</name>
</gene>
<organism evidence="2 3">
    <name type="scientific">Emergomyces pasteurianus Ep9510</name>
    <dbReference type="NCBI Taxonomy" id="1447872"/>
    <lineage>
        <taxon>Eukaryota</taxon>
        <taxon>Fungi</taxon>
        <taxon>Dikarya</taxon>
        <taxon>Ascomycota</taxon>
        <taxon>Pezizomycotina</taxon>
        <taxon>Eurotiomycetes</taxon>
        <taxon>Eurotiomycetidae</taxon>
        <taxon>Onygenales</taxon>
        <taxon>Ajellomycetaceae</taxon>
        <taxon>Emergomyces</taxon>
    </lineage>
</organism>
<protein>
    <submittedName>
        <fullName evidence="2">Uncharacterized protein</fullName>
    </submittedName>
</protein>
<feature type="chain" id="PRO_5012611208" evidence="1">
    <location>
        <begin position="23"/>
        <end position="369"/>
    </location>
</feature>
<keyword evidence="1" id="KW-0732">Signal</keyword>
<dbReference type="VEuPathDB" id="FungiDB:AJ78_05512"/>
<evidence type="ECO:0000256" key="1">
    <source>
        <dbReference type="SAM" id="SignalP"/>
    </source>
</evidence>
<dbReference type="AlphaFoldDB" id="A0A1J9PC58"/>
<dbReference type="EMBL" id="LGRN01000243">
    <property type="protein sequence ID" value="OJD14112.1"/>
    <property type="molecule type" value="Genomic_DNA"/>
</dbReference>
<comment type="caution">
    <text evidence="2">The sequence shown here is derived from an EMBL/GenBank/DDBJ whole genome shotgun (WGS) entry which is preliminary data.</text>
</comment>
<dbReference type="Proteomes" id="UP000182235">
    <property type="component" value="Unassembled WGS sequence"/>
</dbReference>
<sequence>MPPFNRICLVLIFLIQTSLTNSYYLSLRSCGDGPGGGPDGRPLVAKYVRDRIGKTFMGHLIQTARNRMRDFESLLDMWYDENDMIPGIQRSTQYTYEAVFGTVYWGPKDEYFVKNFEGRERFNYVKGPLDVLQQMIQGNDRLHVWCSDDFLTDRIPNYFNEETLPPNSFWDTRTLDSGGKAIIVLDRPEKCNVDPIIGNKAFTTISRPENSKLGVMILCPQNFAVGDETSRTMPHLAQFHKLRPVTFPNQFELDRITHRNIIFLFLSMLARLDFAGNVPMKAVSPPPVAGHQLFGWQAVSMLPMTLPSDALDNPALALKRNDWSTGLAVPMLPIESGATHFYQSIHWAYEALTRQGDPEHPPQMDWEVD</sequence>
<name>A0A1J9PC58_9EURO</name>
<evidence type="ECO:0000313" key="3">
    <source>
        <dbReference type="Proteomes" id="UP000182235"/>
    </source>
</evidence>
<proteinExistence type="predicted"/>
<evidence type="ECO:0000313" key="2">
    <source>
        <dbReference type="EMBL" id="OJD14112.1"/>
    </source>
</evidence>